<gene>
    <name evidence="2" type="ORF">HMPREF9706_00637</name>
</gene>
<dbReference type="HOGENOM" id="CLU_1774626_0_0_9"/>
<proteinExistence type="predicted"/>
<keyword evidence="3" id="KW-1185">Reference proteome</keyword>
<dbReference type="PROSITE" id="PS00414">
    <property type="entry name" value="PROFILIN"/>
    <property type="match status" value="1"/>
</dbReference>
<comment type="caution">
    <text evidence="2">The sequence shown here is derived from an EMBL/GenBank/DDBJ whole genome shotgun (WGS) entry which is preliminary data.</text>
</comment>
<name>K1LQQ0_9LACT</name>
<dbReference type="Proteomes" id="UP000004465">
    <property type="component" value="Unassembled WGS sequence"/>
</dbReference>
<keyword evidence="1" id="KW-0472">Membrane</keyword>
<dbReference type="OrthoDB" id="9959621at2"/>
<evidence type="ECO:0000313" key="3">
    <source>
        <dbReference type="Proteomes" id="UP000004465"/>
    </source>
</evidence>
<dbReference type="PATRIC" id="fig|883111.3.peg.642"/>
<keyword evidence="1" id="KW-1133">Transmembrane helix</keyword>
<dbReference type="GO" id="GO:0003779">
    <property type="term" value="F:actin binding"/>
    <property type="evidence" value="ECO:0007669"/>
    <property type="project" value="InterPro"/>
</dbReference>
<organism evidence="2 3">
    <name type="scientific">Facklamia hominis CCUG 36813</name>
    <dbReference type="NCBI Taxonomy" id="883111"/>
    <lineage>
        <taxon>Bacteria</taxon>
        <taxon>Bacillati</taxon>
        <taxon>Bacillota</taxon>
        <taxon>Bacilli</taxon>
        <taxon>Lactobacillales</taxon>
        <taxon>Aerococcaceae</taxon>
        <taxon>Facklamia</taxon>
    </lineage>
</organism>
<dbReference type="InterPro" id="IPR027310">
    <property type="entry name" value="Profilin_CS"/>
</dbReference>
<dbReference type="RefSeq" id="WP_006907956.1">
    <property type="nucleotide sequence ID" value="NZ_JH932292.1"/>
</dbReference>
<sequence>MTWDSIIDYIVSVGGIIAPLTAILGFGYKYLVAPWERKKAREEDLARRERLQQDKDYQNKMLDITKKQMEPIVKMLEEFKTITVESNYDRKNLNEITKENKQAIKDHDERLDDHDMRLIVLETSRENGHQTITYKEHYGNGKEDKK</sequence>
<feature type="transmembrane region" description="Helical" evidence="1">
    <location>
        <begin position="6"/>
        <end position="31"/>
    </location>
</feature>
<dbReference type="AlphaFoldDB" id="K1LQQ0"/>
<dbReference type="STRING" id="883111.HMPREF9706_00637"/>
<accession>K1LQQ0</accession>
<protein>
    <submittedName>
        <fullName evidence="2">Uncharacterized protein</fullName>
    </submittedName>
</protein>
<reference evidence="2 3" key="1">
    <citation type="submission" date="2012-07" db="EMBL/GenBank/DDBJ databases">
        <title>The Genome Sequence of Facklamia hominis CCUG 36813.</title>
        <authorList>
            <consortium name="The Broad Institute Genome Sequencing Platform"/>
            <person name="Earl A."/>
            <person name="Ward D."/>
            <person name="Feldgarden M."/>
            <person name="Gevers D."/>
            <person name="Huys G."/>
            <person name="Walker B."/>
            <person name="Young S.K."/>
            <person name="Zeng Q."/>
            <person name="Gargeya S."/>
            <person name="Fitzgerald M."/>
            <person name="Haas B."/>
            <person name="Abouelleil A."/>
            <person name="Alvarado L."/>
            <person name="Arachchi H.M."/>
            <person name="Berlin A.M."/>
            <person name="Chapman S.B."/>
            <person name="Goldberg J."/>
            <person name="Griggs A."/>
            <person name="Gujja S."/>
            <person name="Hansen M."/>
            <person name="Howarth C."/>
            <person name="Imamovic A."/>
            <person name="Larimer J."/>
            <person name="McCowen C."/>
            <person name="Montmayeur A."/>
            <person name="Murphy C."/>
            <person name="Neiman D."/>
            <person name="Pearson M."/>
            <person name="Priest M."/>
            <person name="Roberts A."/>
            <person name="Saif S."/>
            <person name="Shea T."/>
            <person name="Sisk P."/>
            <person name="Sykes S."/>
            <person name="Wortman J."/>
            <person name="Nusbaum C."/>
            <person name="Birren B."/>
        </authorList>
    </citation>
    <scope>NUCLEOTIDE SEQUENCE [LARGE SCALE GENOMIC DNA]</scope>
    <source>
        <strain evidence="2 3">CCUG 36813</strain>
    </source>
</reference>
<keyword evidence="1" id="KW-0812">Transmembrane</keyword>
<evidence type="ECO:0000256" key="1">
    <source>
        <dbReference type="SAM" id="Phobius"/>
    </source>
</evidence>
<evidence type="ECO:0000313" key="2">
    <source>
        <dbReference type="EMBL" id="EKB54447.1"/>
    </source>
</evidence>
<dbReference type="EMBL" id="AGZD01000007">
    <property type="protein sequence ID" value="EKB54447.1"/>
    <property type="molecule type" value="Genomic_DNA"/>
</dbReference>